<sequence length="398" mass="43328">MTALPVVSDFDATTVPAWSLIRSLPAEARGVAHSLLDALKASRMVALRSGTHVLTDAEIAAFICERPDVLGRALPVIVQWGFAARDDEGALYSPHLLLRARRRQEKACHDAERAANAAQFEAAQAAGQIPPGETLRGYQARINGRMGGRTRKGETPEQARARRQQAADEAARQRNLTLLRSVPNAETENPNQKPKPVSVSAGSVSGPVPSVSLDIDTDNNIPSSVSESGETELAKPAATVATDILNRTVVRVMEVAGFERDTIGRHIGMVRKWLQEGIPEPVIVQAARDLTGEMRGKGQFPRHAGVFDSPVRAAWAQQQIAEQLPEQTAERGMPAWEAQARTDLAADHRAFAAIMQREGDYGRARKLWVEEAARLGRPTVKLNLTDYLEAYRPQEAAA</sequence>
<gene>
    <name evidence="2" type="ORF">CFR75_15815</name>
</gene>
<feature type="compositionally biased region" description="Basic and acidic residues" evidence="1">
    <location>
        <begin position="151"/>
        <end position="172"/>
    </location>
</feature>
<feature type="compositionally biased region" description="Low complexity" evidence="1">
    <location>
        <begin position="194"/>
        <end position="212"/>
    </location>
</feature>
<feature type="region of interest" description="Disordered" evidence="1">
    <location>
        <begin position="145"/>
        <end position="234"/>
    </location>
</feature>
<accession>A0A318PKM1</accession>
<evidence type="ECO:0000313" key="2">
    <source>
        <dbReference type="EMBL" id="PYD55566.1"/>
    </source>
</evidence>
<evidence type="ECO:0000313" key="3">
    <source>
        <dbReference type="Proteomes" id="UP000248257"/>
    </source>
</evidence>
<reference evidence="2 3" key="1">
    <citation type="submission" date="2017-07" db="EMBL/GenBank/DDBJ databases">
        <title>A draft genome sequence of Komagataeibacter xylinus LMG 1515.</title>
        <authorList>
            <person name="Skraban J."/>
            <person name="Cleenwerck I."/>
            <person name="Vandamme P."/>
            <person name="Trcek J."/>
        </authorList>
    </citation>
    <scope>NUCLEOTIDE SEQUENCE [LARGE SCALE GENOMIC DNA]</scope>
    <source>
        <strain evidence="2 3">LMG 1515</strain>
    </source>
</reference>
<dbReference type="OrthoDB" id="7265760at2"/>
<dbReference type="Proteomes" id="UP000248257">
    <property type="component" value="Unassembled WGS sequence"/>
</dbReference>
<feature type="compositionally biased region" description="Polar residues" evidence="1">
    <location>
        <begin position="218"/>
        <end position="228"/>
    </location>
</feature>
<organism evidence="2 3">
    <name type="scientific">Komagataeibacter xylinus</name>
    <name type="common">Gluconacetobacter xylinus</name>
    <dbReference type="NCBI Taxonomy" id="28448"/>
    <lineage>
        <taxon>Bacteria</taxon>
        <taxon>Pseudomonadati</taxon>
        <taxon>Pseudomonadota</taxon>
        <taxon>Alphaproteobacteria</taxon>
        <taxon>Acetobacterales</taxon>
        <taxon>Acetobacteraceae</taxon>
        <taxon>Komagataeibacter</taxon>
    </lineage>
</organism>
<comment type="caution">
    <text evidence="2">The sequence shown here is derived from an EMBL/GenBank/DDBJ whole genome shotgun (WGS) entry which is preliminary data.</text>
</comment>
<dbReference type="STRING" id="1220579.GCA_001571345_03210"/>
<dbReference type="AlphaFoldDB" id="A0A318PKM1"/>
<name>A0A318PKM1_KOMXY</name>
<dbReference type="EMBL" id="NKUC01000067">
    <property type="protein sequence ID" value="PYD55566.1"/>
    <property type="molecule type" value="Genomic_DNA"/>
</dbReference>
<protein>
    <submittedName>
        <fullName evidence="2">Uncharacterized protein</fullName>
    </submittedName>
</protein>
<proteinExistence type="predicted"/>
<evidence type="ECO:0000256" key="1">
    <source>
        <dbReference type="SAM" id="MobiDB-lite"/>
    </source>
</evidence>
<dbReference type="RefSeq" id="WP_061276579.1">
    <property type="nucleotide sequence ID" value="NZ_CBCRXN010000093.1"/>
</dbReference>
<keyword evidence="3" id="KW-1185">Reference proteome</keyword>